<feature type="domain" description="RRM" evidence="5">
    <location>
        <begin position="42"/>
        <end position="118"/>
    </location>
</feature>
<feature type="region of interest" description="Disordered" evidence="4">
    <location>
        <begin position="1"/>
        <end position="36"/>
    </location>
</feature>
<dbReference type="AlphaFoldDB" id="A0AAD5Y6R7"/>
<feature type="compositionally biased region" description="Basic and acidic residues" evidence="4">
    <location>
        <begin position="264"/>
        <end position="280"/>
    </location>
</feature>
<keyword evidence="7" id="KW-1185">Reference proteome</keyword>
<dbReference type="PANTHER" id="PTHR23236">
    <property type="entry name" value="EUKARYOTIC TRANSLATION INITIATION FACTOR 4B/4H"/>
    <property type="match status" value="1"/>
</dbReference>
<dbReference type="SUPFAM" id="SSF54928">
    <property type="entry name" value="RNA-binding domain, RBD"/>
    <property type="match status" value="1"/>
</dbReference>
<feature type="compositionally biased region" description="Basic and acidic residues" evidence="4">
    <location>
        <begin position="127"/>
        <end position="178"/>
    </location>
</feature>
<protein>
    <recommendedName>
        <fullName evidence="5">RRM domain-containing protein</fullName>
    </recommendedName>
</protein>
<feature type="region of interest" description="Disordered" evidence="4">
    <location>
        <begin position="117"/>
        <end position="298"/>
    </location>
</feature>
<evidence type="ECO:0000259" key="5">
    <source>
        <dbReference type="PROSITE" id="PS50102"/>
    </source>
</evidence>
<organism evidence="6 7">
    <name type="scientific">Boothiomyces macroporosus</name>
    <dbReference type="NCBI Taxonomy" id="261099"/>
    <lineage>
        <taxon>Eukaryota</taxon>
        <taxon>Fungi</taxon>
        <taxon>Fungi incertae sedis</taxon>
        <taxon>Chytridiomycota</taxon>
        <taxon>Chytridiomycota incertae sedis</taxon>
        <taxon>Chytridiomycetes</taxon>
        <taxon>Rhizophydiales</taxon>
        <taxon>Terramycetaceae</taxon>
        <taxon>Boothiomyces</taxon>
    </lineage>
</organism>
<accession>A0AAD5Y6R7</accession>
<dbReference type="PROSITE" id="PS50102">
    <property type="entry name" value="RRM"/>
    <property type="match status" value="1"/>
</dbReference>
<dbReference type="InterPro" id="IPR000504">
    <property type="entry name" value="RRM_dom"/>
</dbReference>
<dbReference type="InterPro" id="IPR012677">
    <property type="entry name" value="Nucleotide-bd_a/b_plait_sf"/>
</dbReference>
<dbReference type="Pfam" id="PF00076">
    <property type="entry name" value="RRM_1"/>
    <property type="match status" value="1"/>
</dbReference>
<proteinExistence type="predicted"/>
<dbReference type="EMBL" id="JADGKB010000004">
    <property type="protein sequence ID" value="KAJ3261781.1"/>
    <property type="molecule type" value="Genomic_DNA"/>
</dbReference>
<evidence type="ECO:0000313" key="6">
    <source>
        <dbReference type="EMBL" id="KAJ3261781.1"/>
    </source>
</evidence>
<dbReference type="PANTHER" id="PTHR23236:SF119">
    <property type="entry name" value="NUCLEAR RNA-BINDING PROTEIN SART-3"/>
    <property type="match status" value="1"/>
</dbReference>
<dbReference type="Gene3D" id="3.30.70.330">
    <property type="match status" value="1"/>
</dbReference>
<evidence type="ECO:0000256" key="1">
    <source>
        <dbReference type="ARBA" id="ARBA00022737"/>
    </source>
</evidence>
<comment type="caution">
    <text evidence="6">The sequence shown here is derived from an EMBL/GenBank/DDBJ whole genome shotgun (WGS) entry which is preliminary data.</text>
</comment>
<reference evidence="6" key="1">
    <citation type="submission" date="2020-05" db="EMBL/GenBank/DDBJ databases">
        <title>Phylogenomic resolution of chytrid fungi.</title>
        <authorList>
            <person name="Stajich J.E."/>
            <person name="Amses K."/>
            <person name="Simmons R."/>
            <person name="Seto K."/>
            <person name="Myers J."/>
            <person name="Bonds A."/>
            <person name="Quandt C.A."/>
            <person name="Barry K."/>
            <person name="Liu P."/>
            <person name="Grigoriev I."/>
            <person name="Longcore J.E."/>
            <person name="James T.Y."/>
        </authorList>
    </citation>
    <scope>NUCLEOTIDE SEQUENCE</scope>
    <source>
        <strain evidence="6">PLAUS21</strain>
    </source>
</reference>
<dbReference type="InterPro" id="IPR033107">
    <property type="entry name" value="EIF-4B_RRM"/>
</dbReference>
<dbReference type="Proteomes" id="UP001210925">
    <property type="component" value="Unassembled WGS sequence"/>
</dbReference>
<keyword evidence="2 3" id="KW-0694">RNA-binding</keyword>
<evidence type="ECO:0000256" key="3">
    <source>
        <dbReference type="PROSITE-ProRule" id="PRU00176"/>
    </source>
</evidence>
<evidence type="ECO:0000313" key="7">
    <source>
        <dbReference type="Proteomes" id="UP001210925"/>
    </source>
</evidence>
<gene>
    <name evidence="6" type="ORF">HK103_004732</name>
</gene>
<dbReference type="SMART" id="SM00360">
    <property type="entry name" value="RRM"/>
    <property type="match status" value="1"/>
</dbReference>
<name>A0AAD5Y6R7_9FUNG</name>
<sequence>MADLPTAPAASLNAPYEKVQSRDPRERETHRAPLEIPNNPPYTVYIGNLSYNVTEQDIERFFGDLHIKGIRMIMDIATNKPKGFGYVEFDDRDSLVAAIAMDGESLMNRAVRLNVAEGSKSKPASQRFEDSKFSSNWRERPAGDAPRPFRDSYSKNREDAFARRDERKDRPFARKPEADATPLPPRAKVNPFGQAAPRDEYAIQQAIEERRAAREVEKEKERKEKEDDKKKSKFVDAKKKPDNVPVGTWRRKEPANPNSNPTPAEDKRYNAFGGKKDDKPKAKKPTTNVYDLLSEENQ</sequence>
<evidence type="ECO:0000256" key="2">
    <source>
        <dbReference type="ARBA" id="ARBA00022884"/>
    </source>
</evidence>
<dbReference type="CDD" id="cd12402">
    <property type="entry name" value="RRM_eIF4B"/>
    <property type="match status" value="1"/>
</dbReference>
<dbReference type="InterPro" id="IPR035979">
    <property type="entry name" value="RBD_domain_sf"/>
</dbReference>
<dbReference type="GO" id="GO:0003723">
    <property type="term" value="F:RNA binding"/>
    <property type="evidence" value="ECO:0007669"/>
    <property type="project" value="UniProtKB-UniRule"/>
</dbReference>
<keyword evidence="1" id="KW-0677">Repeat</keyword>
<evidence type="ECO:0000256" key="4">
    <source>
        <dbReference type="SAM" id="MobiDB-lite"/>
    </source>
</evidence>
<feature type="compositionally biased region" description="Basic and acidic residues" evidence="4">
    <location>
        <begin position="19"/>
        <end position="33"/>
    </location>
</feature>
<feature type="compositionally biased region" description="Basic and acidic residues" evidence="4">
    <location>
        <begin position="197"/>
        <end position="242"/>
    </location>
</feature>